<reference evidence="1" key="1">
    <citation type="journal article" date="2021" name="New Phytol.">
        <title>Evolutionary innovations through gain and loss of genes in the ectomycorrhizal Boletales.</title>
        <authorList>
            <person name="Wu G."/>
            <person name="Miyauchi S."/>
            <person name="Morin E."/>
            <person name="Kuo A."/>
            <person name="Drula E."/>
            <person name="Varga T."/>
            <person name="Kohler A."/>
            <person name="Feng B."/>
            <person name="Cao Y."/>
            <person name="Lipzen A."/>
            <person name="Daum C."/>
            <person name="Hundley H."/>
            <person name="Pangilinan J."/>
            <person name="Johnson J."/>
            <person name="Barry K."/>
            <person name="LaButti K."/>
            <person name="Ng V."/>
            <person name="Ahrendt S."/>
            <person name="Min B."/>
            <person name="Choi I.G."/>
            <person name="Park H."/>
            <person name="Plett J.M."/>
            <person name="Magnuson J."/>
            <person name="Spatafora J.W."/>
            <person name="Nagy L.G."/>
            <person name="Henrissat B."/>
            <person name="Grigoriev I.V."/>
            <person name="Yang Z.L."/>
            <person name="Xu J."/>
            <person name="Martin F.M."/>
        </authorList>
    </citation>
    <scope>NUCLEOTIDE SEQUENCE</scope>
    <source>
        <strain evidence="1">ATCC 28755</strain>
    </source>
</reference>
<name>A0ACB7ZVZ3_9AGAM</name>
<protein>
    <submittedName>
        <fullName evidence="1">Uncharacterized protein</fullName>
    </submittedName>
</protein>
<evidence type="ECO:0000313" key="2">
    <source>
        <dbReference type="Proteomes" id="UP000790377"/>
    </source>
</evidence>
<accession>A0ACB7ZVZ3</accession>
<gene>
    <name evidence="1" type="ORF">BJ138DRAFT_1165352</name>
</gene>
<dbReference type="Proteomes" id="UP000790377">
    <property type="component" value="Unassembled WGS sequence"/>
</dbReference>
<dbReference type="EMBL" id="MU268268">
    <property type="protein sequence ID" value="KAH7905116.1"/>
    <property type="molecule type" value="Genomic_DNA"/>
</dbReference>
<sequence>MRYHHLDTIYFLLAVVDTISVIFRRTELLVDLLESNAKKNPPKDTRIQEFIDSAEKTIGWDDVVNGGFVPKASQIYWHALCFGQIEEVGETFQGKIRKYFKISPKKTPVTFAFNLKDVEKADLTIVPTTLLHEHLQLEGDSVKVYALSDDGLFMLQDYHNNRVARVSGLEDYGLEVKRTLHTLYGKDQLYRLARDLDILNLRTAVGEAFAPTTLALDQKSQFTVLAYRIDRLNKEINYRRSWLPSLMRDIKKQIEMQPFLFYGAILAVFFGVCTLIQTVMSIWSVVLAIRA</sequence>
<proteinExistence type="predicted"/>
<keyword evidence="2" id="KW-1185">Reference proteome</keyword>
<comment type="caution">
    <text evidence="1">The sequence shown here is derived from an EMBL/GenBank/DDBJ whole genome shotgun (WGS) entry which is preliminary data.</text>
</comment>
<evidence type="ECO:0000313" key="1">
    <source>
        <dbReference type="EMBL" id="KAH7905116.1"/>
    </source>
</evidence>
<organism evidence="1 2">
    <name type="scientific">Hygrophoropsis aurantiaca</name>
    <dbReference type="NCBI Taxonomy" id="72124"/>
    <lineage>
        <taxon>Eukaryota</taxon>
        <taxon>Fungi</taxon>
        <taxon>Dikarya</taxon>
        <taxon>Basidiomycota</taxon>
        <taxon>Agaricomycotina</taxon>
        <taxon>Agaricomycetes</taxon>
        <taxon>Agaricomycetidae</taxon>
        <taxon>Boletales</taxon>
        <taxon>Coniophorineae</taxon>
        <taxon>Hygrophoropsidaceae</taxon>
        <taxon>Hygrophoropsis</taxon>
    </lineage>
</organism>